<comment type="caution">
    <text evidence="1">The sequence shown here is derived from an EMBL/GenBank/DDBJ whole genome shotgun (WGS) entry which is preliminary data.</text>
</comment>
<evidence type="ECO:0000313" key="2">
    <source>
        <dbReference type="Proteomes" id="UP000186601"/>
    </source>
</evidence>
<organism evidence="1 2">
    <name type="scientific">Hermanssonia centrifuga</name>
    <dbReference type="NCBI Taxonomy" id="98765"/>
    <lineage>
        <taxon>Eukaryota</taxon>
        <taxon>Fungi</taxon>
        <taxon>Dikarya</taxon>
        <taxon>Basidiomycota</taxon>
        <taxon>Agaricomycotina</taxon>
        <taxon>Agaricomycetes</taxon>
        <taxon>Polyporales</taxon>
        <taxon>Meruliaceae</taxon>
        <taxon>Hermanssonia</taxon>
    </lineage>
</organism>
<protein>
    <submittedName>
        <fullName evidence="1">Uncharacterized protein</fullName>
    </submittedName>
</protein>
<dbReference type="InterPro" id="IPR036537">
    <property type="entry name" value="Adaptor_Cbl_N_dom_sf"/>
</dbReference>
<dbReference type="Gene3D" id="1.20.930.20">
    <property type="entry name" value="Adaptor protein Cbl, N-terminal domain"/>
    <property type="match status" value="1"/>
</dbReference>
<sequence>MADGASAIIGIVAFGLHVVHRVIEIVEEIRDAPGDILALQDDAVEVGYLLRQLQQSGVLDTVVIPPGRATRASVDRLKGALEEIKLFVEAVSEERQDGALRVRKIKLFLKPGRCQKLRGNLTSLKSFIIAIVTASTSCVTSSVTSPFAD</sequence>
<accession>A0A2R6NUW1</accession>
<dbReference type="STRING" id="98765.A0A2R6NUW1"/>
<dbReference type="Proteomes" id="UP000186601">
    <property type="component" value="Unassembled WGS sequence"/>
</dbReference>
<dbReference type="GO" id="GO:0007166">
    <property type="term" value="P:cell surface receptor signaling pathway"/>
    <property type="evidence" value="ECO:0007669"/>
    <property type="project" value="InterPro"/>
</dbReference>
<dbReference type="AlphaFoldDB" id="A0A2R6NUW1"/>
<dbReference type="EMBL" id="MLYV02000809">
    <property type="protein sequence ID" value="PSR77194.1"/>
    <property type="molecule type" value="Genomic_DNA"/>
</dbReference>
<keyword evidence="2" id="KW-1185">Reference proteome</keyword>
<gene>
    <name evidence="1" type="ORF">PHLCEN_2v8023</name>
</gene>
<evidence type="ECO:0000313" key="1">
    <source>
        <dbReference type="EMBL" id="PSR77194.1"/>
    </source>
</evidence>
<name>A0A2R6NUW1_9APHY</name>
<proteinExistence type="predicted"/>
<reference evidence="1 2" key="1">
    <citation type="submission" date="2018-02" db="EMBL/GenBank/DDBJ databases">
        <title>Genome sequence of the basidiomycete white-rot fungus Phlebia centrifuga.</title>
        <authorList>
            <person name="Granchi Z."/>
            <person name="Peng M."/>
            <person name="de Vries R.P."/>
            <person name="Hilden K."/>
            <person name="Makela M.R."/>
            <person name="Grigoriev I."/>
            <person name="Riley R."/>
        </authorList>
    </citation>
    <scope>NUCLEOTIDE SEQUENCE [LARGE SCALE GENOMIC DNA]</scope>
    <source>
        <strain evidence="1 2">FBCC195</strain>
    </source>
</reference>